<reference evidence="1 2" key="1">
    <citation type="submission" date="2020-07" db="EMBL/GenBank/DDBJ databases">
        <title>Sequencing the genomes of 1000 actinobacteria strains.</title>
        <authorList>
            <person name="Klenk H.-P."/>
        </authorList>
    </citation>
    <scope>NUCLEOTIDE SEQUENCE [LARGE SCALE GENOMIC DNA]</scope>
    <source>
        <strain evidence="1 2">DSM 42178</strain>
    </source>
</reference>
<organism evidence="1 2">
    <name type="scientific">Allostreptomyces psammosilenae</name>
    <dbReference type="NCBI Taxonomy" id="1892865"/>
    <lineage>
        <taxon>Bacteria</taxon>
        <taxon>Bacillati</taxon>
        <taxon>Actinomycetota</taxon>
        <taxon>Actinomycetes</taxon>
        <taxon>Kitasatosporales</taxon>
        <taxon>Streptomycetaceae</taxon>
        <taxon>Allostreptomyces</taxon>
    </lineage>
</organism>
<evidence type="ECO:0000313" key="2">
    <source>
        <dbReference type="Proteomes" id="UP000567795"/>
    </source>
</evidence>
<dbReference type="RefSeq" id="WP_179813845.1">
    <property type="nucleotide sequence ID" value="NZ_JACBZD010000001.1"/>
</dbReference>
<evidence type="ECO:0008006" key="3">
    <source>
        <dbReference type="Google" id="ProtNLM"/>
    </source>
</evidence>
<name>A0A852ZRF3_9ACTN</name>
<proteinExistence type="predicted"/>
<protein>
    <recommendedName>
        <fullName evidence="3">LppX_LprAFG lipoprotein</fullName>
    </recommendedName>
</protein>
<dbReference type="Gene3D" id="2.50.20.20">
    <property type="match status" value="1"/>
</dbReference>
<accession>A0A852ZRF3</accession>
<sequence>MHRGARAVAVGALMVAAVVGCGAREPIVRLPEAAPTPSAGAPTAEAAAEASADAARRDIDAVVAALEEAGTARVETEYTLGGEGMDMSGHYDWRATPTGYLSMRVPEGAFADSFGAFAVDGAVETVHTPRLTYIRLPEPVQGRSWLAVASDGGPTSPTGDADMPREMSVFRDIDNLRLSGDAEVEGQTVRHYLALTTFEELYRLRTGKPMSSDQLEELEALGMEHVRMELAVGEDDLPLRMTATTIDVPGFGVPSNDLLVSRMDFLEFGADVDRRVPAADDVLEAEGAPGDASAAA</sequence>
<dbReference type="EMBL" id="JACBZD010000001">
    <property type="protein sequence ID" value="NYI05026.1"/>
    <property type="molecule type" value="Genomic_DNA"/>
</dbReference>
<gene>
    <name evidence="1" type="ORF">FHU37_001969</name>
</gene>
<evidence type="ECO:0000313" key="1">
    <source>
        <dbReference type="EMBL" id="NYI05026.1"/>
    </source>
</evidence>
<comment type="caution">
    <text evidence="1">The sequence shown here is derived from an EMBL/GenBank/DDBJ whole genome shotgun (WGS) entry which is preliminary data.</text>
</comment>
<dbReference type="Proteomes" id="UP000567795">
    <property type="component" value="Unassembled WGS sequence"/>
</dbReference>
<dbReference type="PROSITE" id="PS51257">
    <property type="entry name" value="PROKAR_LIPOPROTEIN"/>
    <property type="match status" value="1"/>
</dbReference>
<dbReference type="AlphaFoldDB" id="A0A852ZRF3"/>
<keyword evidence="2" id="KW-1185">Reference proteome</keyword>